<reference evidence="2 3" key="1">
    <citation type="submission" date="2024-03" db="EMBL/GenBank/DDBJ databases">
        <title>The complete genome of Streptomyces sirii sp.nov.</title>
        <authorList>
            <person name="Zakalyukina Y.V."/>
            <person name="Belik A.R."/>
            <person name="Biryukov M.V."/>
            <person name="Baturina O.A."/>
            <person name="Kabilov M.R."/>
        </authorList>
    </citation>
    <scope>NUCLEOTIDE SEQUENCE [LARGE SCALE GENOMIC DNA]</scope>
    <source>
        <strain evidence="2 3">BP-8</strain>
    </source>
</reference>
<gene>
    <name evidence="2" type="ORF">WAB15_30910</name>
</gene>
<protein>
    <submittedName>
        <fullName evidence="2">GNAT family N-acetyltransferase</fullName>
        <ecNumber evidence="2">2.3.1.-</ecNumber>
    </submittedName>
</protein>
<accession>A0ABZ2QUI4</accession>
<sequence length="208" mass="22929">MTRSSKSIAPAPAMASAELVIEHYDGTAVTSDVGRWAGVYEDVYADALGLSDHQDPPVSDRLLRHAERPGFGLMAALHGDEVAGFVYGYTLPPDSLWWDGLMPDPGAEFTREYPGRTIGVCELLVRHRWRRSRIGHVLFEAFLAERPEERAAAFVSEGNDVMLATYAKYGFTPVGRMEPYPGWRPHVAIVRPLDGVRPLAGVRPLGRG</sequence>
<evidence type="ECO:0000313" key="2">
    <source>
        <dbReference type="EMBL" id="WXK80055.1"/>
    </source>
</evidence>
<dbReference type="EMBL" id="CP147982">
    <property type="protein sequence ID" value="WXK80055.1"/>
    <property type="molecule type" value="Genomic_DNA"/>
</dbReference>
<dbReference type="GO" id="GO:0016746">
    <property type="term" value="F:acyltransferase activity"/>
    <property type="evidence" value="ECO:0007669"/>
    <property type="project" value="UniProtKB-KW"/>
</dbReference>
<keyword evidence="3" id="KW-1185">Reference proteome</keyword>
<keyword evidence="2" id="KW-0808">Transferase</keyword>
<dbReference type="PROSITE" id="PS51186">
    <property type="entry name" value="GNAT"/>
    <property type="match status" value="1"/>
</dbReference>
<dbReference type="Pfam" id="PF00583">
    <property type="entry name" value="Acetyltransf_1"/>
    <property type="match status" value="1"/>
</dbReference>
<keyword evidence="2" id="KW-0012">Acyltransferase</keyword>
<feature type="domain" description="N-acetyltransferase" evidence="1">
    <location>
        <begin position="21"/>
        <end position="194"/>
    </location>
</feature>
<name>A0ABZ2QUI4_9ACTN</name>
<dbReference type="RefSeq" id="WP_407288219.1">
    <property type="nucleotide sequence ID" value="NZ_CP147982.1"/>
</dbReference>
<proteinExistence type="predicted"/>
<dbReference type="InterPro" id="IPR016181">
    <property type="entry name" value="Acyl_CoA_acyltransferase"/>
</dbReference>
<dbReference type="Gene3D" id="3.40.630.30">
    <property type="match status" value="1"/>
</dbReference>
<dbReference type="InterPro" id="IPR000182">
    <property type="entry name" value="GNAT_dom"/>
</dbReference>
<dbReference type="SUPFAM" id="SSF55729">
    <property type="entry name" value="Acyl-CoA N-acyltransferases (Nat)"/>
    <property type="match status" value="1"/>
</dbReference>
<organism evidence="2 3">
    <name type="scientific">Streptomyces sirii</name>
    <dbReference type="NCBI Taxonomy" id="3127701"/>
    <lineage>
        <taxon>Bacteria</taxon>
        <taxon>Bacillati</taxon>
        <taxon>Actinomycetota</taxon>
        <taxon>Actinomycetes</taxon>
        <taxon>Kitasatosporales</taxon>
        <taxon>Streptomycetaceae</taxon>
        <taxon>Streptomyces</taxon>
    </lineage>
</organism>
<evidence type="ECO:0000313" key="3">
    <source>
        <dbReference type="Proteomes" id="UP001626628"/>
    </source>
</evidence>
<dbReference type="EC" id="2.3.1.-" evidence="2"/>
<evidence type="ECO:0000259" key="1">
    <source>
        <dbReference type="PROSITE" id="PS51186"/>
    </source>
</evidence>
<dbReference type="Proteomes" id="UP001626628">
    <property type="component" value="Chromosome"/>
</dbReference>